<sequence length="154" mass="17021">MVALSEAPPPLTFVGHRGIFVEAALRSHRRHDDAASARCEYSVELVQCAGIVRDVLQNVGAQEEVDGGVGISWHVDDVDDVVYAVHHQIRGPVMKIVPALQESRERRRRRELNHAPSRTGRQEAVDVELVEPVPVSGTTHRAKVPAMVQCLEII</sequence>
<organism evidence="1 2">
    <name type="scientific">Mycobacterium asiaticum</name>
    <dbReference type="NCBI Taxonomy" id="1790"/>
    <lineage>
        <taxon>Bacteria</taxon>
        <taxon>Bacillati</taxon>
        <taxon>Actinomycetota</taxon>
        <taxon>Actinomycetes</taxon>
        <taxon>Mycobacteriales</taxon>
        <taxon>Mycobacteriaceae</taxon>
        <taxon>Mycobacterium</taxon>
    </lineage>
</organism>
<evidence type="ECO:0000313" key="1">
    <source>
        <dbReference type="EMBL" id="OBK19908.1"/>
    </source>
</evidence>
<gene>
    <name evidence="1" type="ORF">A5636_17130</name>
</gene>
<keyword evidence="2" id="KW-1185">Reference proteome</keyword>
<comment type="caution">
    <text evidence="1">The sequence shown here is derived from an EMBL/GenBank/DDBJ whole genome shotgun (WGS) entry which is preliminary data.</text>
</comment>
<protein>
    <submittedName>
        <fullName evidence="1">Uncharacterized protein</fullName>
    </submittedName>
</protein>
<dbReference type="AlphaFoldDB" id="A0A1A3NCR1"/>
<evidence type="ECO:0000313" key="2">
    <source>
        <dbReference type="Proteomes" id="UP000093629"/>
    </source>
</evidence>
<accession>A0A1A3NCR1</accession>
<proteinExistence type="predicted"/>
<name>A0A1A3NCR1_MYCAS</name>
<dbReference type="EMBL" id="LZLQ01000010">
    <property type="protein sequence ID" value="OBK19908.1"/>
    <property type="molecule type" value="Genomic_DNA"/>
</dbReference>
<dbReference type="Proteomes" id="UP000093629">
    <property type="component" value="Unassembled WGS sequence"/>
</dbReference>
<reference evidence="1 2" key="1">
    <citation type="submission" date="2016-06" db="EMBL/GenBank/DDBJ databases">
        <authorList>
            <person name="Kjaerup R.B."/>
            <person name="Dalgaard T.S."/>
            <person name="Juul-Madsen H.R."/>
        </authorList>
    </citation>
    <scope>NUCLEOTIDE SEQUENCE [LARGE SCALE GENOMIC DNA]</scope>
    <source>
        <strain evidence="1 2">1245139.5</strain>
    </source>
</reference>